<name>A0A151APB9_9CLOT</name>
<comment type="caution">
    <text evidence="2">The sequence shown here is derived from an EMBL/GenBank/DDBJ whole genome shotgun (WGS) entry which is preliminary data.</text>
</comment>
<reference evidence="2 3" key="1">
    <citation type="submission" date="2016-02" db="EMBL/GenBank/DDBJ databases">
        <title>Genome sequence of Clostridium colicanis DSM 13634.</title>
        <authorList>
            <person name="Poehlein A."/>
            <person name="Daniel R."/>
        </authorList>
    </citation>
    <scope>NUCLEOTIDE SEQUENCE [LARGE SCALE GENOMIC DNA]</scope>
    <source>
        <strain evidence="2 3">DSM 13634</strain>
    </source>
</reference>
<proteinExistence type="predicted"/>
<evidence type="ECO:0000313" key="3">
    <source>
        <dbReference type="Proteomes" id="UP000075374"/>
    </source>
</evidence>
<gene>
    <name evidence="2" type="ORF">CLCOL_06990</name>
</gene>
<feature type="transmembrane region" description="Helical" evidence="1">
    <location>
        <begin position="41"/>
        <end position="59"/>
    </location>
</feature>
<evidence type="ECO:0000313" key="2">
    <source>
        <dbReference type="EMBL" id="KYH29469.1"/>
    </source>
</evidence>
<protein>
    <submittedName>
        <fullName evidence="2">Uncharacterized protein</fullName>
    </submittedName>
</protein>
<sequence>MGEIVKNIIRNELYLLFFIVIEEVIRVLMKARDDLSFSLNQIIIMVVIVAVISVIQQLIKKKP</sequence>
<keyword evidence="1" id="KW-0472">Membrane</keyword>
<keyword evidence="1" id="KW-0812">Transmembrane</keyword>
<dbReference type="EMBL" id="LTBB01000003">
    <property type="protein sequence ID" value="KYH29469.1"/>
    <property type="molecule type" value="Genomic_DNA"/>
</dbReference>
<dbReference type="Proteomes" id="UP000075374">
    <property type="component" value="Unassembled WGS sequence"/>
</dbReference>
<keyword evidence="1" id="KW-1133">Transmembrane helix</keyword>
<organism evidence="2 3">
    <name type="scientific">Clostridium colicanis DSM 13634</name>
    <dbReference type="NCBI Taxonomy" id="1121305"/>
    <lineage>
        <taxon>Bacteria</taxon>
        <taxon>Bacillati</taxon>
        <taxon>Bacillota</taxon>
        <taxon>Clostridia</taxon>
        <taxon>Eubacteriales</taxon>
        <taxon>Clostridiaceae</taxon>
        <taxon>Clostridium</taxon>
    </lineage>
</organism>
<dbReference type="AlphaFoldDB" id="A0A151APB9"/>
<accession>A0A151APB9</accession>
<evidence type="ECO:0000256" key="1">
    <source>
        <dbReference type="SAM" id="Phobius"/>
    </source>
</evidence>
<dbReference type="RefSeq" id="WP_061857622.1">
    <property type="nucleotide sequence ID" value="NZ_LTBB01000003.1"/>
</dbReference>
<dbReference type="PATRIC" id="fig|1121305.3.peg.708"/>
<keyword evidence="3" id="KW-1185">Reference proteome</keyword>